<feature type="region of interest" description="Disordered" evidence="2">
    <location>
        <begin position="1"/>
        <end position="25"/>
    </location>
</feature>
<sequence>MDMSDLEDKLRGWTGLSSATEQEKQERTERMIREAVKEHPAFDGVDLDAFAKGSYANNTNVKTDSDVDIAVQCGEAAYWDEATTGAHPPSGSYAGIWTPARLRSELKAALEAKFPGQVDSSGSTAFRIYASSARVDADVVPCFDFRYYFSSSSYREGTKVFKKDASSAPDLRLCVLVRPTFRQ</sequence>
<protein>
    <recommendedName>
        <fullName evidence="5">Nucleotidyltransferase-like protein</fullName>
    </recommendedName>
</protein>
<feature type="compositionally biased region" description="Basic and acidic residues" evidence="2">
    <location>
        <begin position="1"/>
        <end position="11"/>
    </location>
</feature>
<keyword evidence="4" id="KW-1185">Reference proteome</keyword>
<comment type="caution">
    <text evidence="3">The sequence shown here is derived from an EMBL/GenBank/DDBJ whole genome shotgun (WGS) entry which is preliminary data.</text>
</comment>
<accession>A0A8J3RAM0</accession>
<dbReference type="CDD" id="cd05400">
    <property type="entry name" value="NT_2-5OAS_ClassI-CCAase"/>
    <property type="match status" value="1"/>
</dbReference>
<reference evidence="3" key="1">
    <citation type="submission" date="2021-01" db="EMBL/GenBank/DDBJ databases">
        <title>Whole genome shotgun sequence of Sphaerimonospora thailandensis NBRC 107569.</title>
        <authorList>
            <person name="Komaki H."/>
            <person name="Tamura T."/>
        </authorList>
    </citation>
    <scope>NUCLEOTIDE SEQUENCE</scope>
    <source>
        <strain evidence="3">NBRC 107569</strain>
    </source>
</reference>
<dbReference type="Gene3D" id="3.30.460.10">
    <property type="entry name" value="Beta Polymerase, domain 2"/>
    <property type="match status" value="1"/>
</dbReference>
<gene>
    <name evidence="3" type="ORF">Mth01_32780</name>
</gene>
<evidence type="ECO:0008006" key="5">
    <source>
        <dbReference type="Google" id="ProtNLM"/>
    </source>
</evidence>
<keyword evidence="1" id="KW-0051">Antiviral defense</keyword>
<dbReference type="EMBL" id="BOOG01000029">
    <property type="protein sequence ID" value="GIH71025.1"/>
    <property type="molecule type" value="Genomic_DNA"/>
</dbReference>
<dbReference type="SUPFAM" id="SSF81301">
    <property type="entry name" value="Nucleotidyltransferase"/>
    <property type="match status" value="1"/>
</dbReference>
<evidence type="ECO:0000313" key="3">
    <source>
        <dbReference type="EMBL" id="GIH71025.1"/>
    </source>
</evidence>
<evidence type="ECO:0000313" key="4">
    <source>
        <dbReference type="Proteomes" id="UP000610966"/>
    </source>
</evidence>
<proteinExistence type="predicted"/>
<dbReference type="GO" id="GO:0016779">
    <property type="term" value="F:nucleotidyltransferase activity"/>
    <property type="evidence" value="ECO:0007669"/>
    <property type="project" value="InterPro"/>
</dbReference>
<dbReference type="InterPro" id="IPR043519">
    <property type="entry name" value="NT_sf"/>
</dbReference>
<dbReference type="AlphaFoldDB" id="A0A8J3RAM0"/>
<evidence type="ECO:0000256" key="1">
    <source>
        <dbReference type="ARBA" id="ARBA00023118"/>
    </source>
</evidence>
<dbReference type="Proteomes" id="UP000610966">
    <property type="component" value="Unassembled WGS sequence"/>
</dbReference>
<evidence type="ECO:0000256" key="2">
    <source>
        <dbReference type="SAM" id="MobiDB-lite"/>
    </source>
</evidence>
<dbReference type="GO" id="GO:0051607">
    <property type="term" value="P:defense response to virus"/>
    <property type="evidence" value="ECO:0007669"/>
    <property type="project" value="UniProtKB-KW"/>
</dbReference>
<dbReference type="InterPro" id="IPR006116">
    <property type="entry name" value="NT_2-5OAS_ClassI-CCAase"/>
</dbReference>
<name>A0A8J3RAM0_9ACTN</name>
<organism evidence="3 4">
    <name type="scientific">Sphaerimonospora thailandensis</name>
    <dbReference type="NCBI Taxonomy" id="795644"/>
    <lineage>
        <taxon>Bacteria</taxon>
        <taxon>Bacillati</taxon>
        <taxon>Actinomycetota</taxon>
        <taxon>Actinomycetes</taxon>
        <taxon>Streptosporangiales</taxon>
        <taxon>Streptosporangiaceae</taxon>
        <taxon>Sphaerimonospora</taxon>
    </lineage>
</organism>